<evidence type="ECO:0000313" key="8">
    <source>
        <dbReference type="EMBL" id="JAS55491.1"/>
    </source>
</evidence>
<dbReference type="GO" id="GO:0016020">
    <property type="term" value="C:membrane"/>
    <property type="evidence" value="ECO:0007669"/>
    <property type="project" value="UniProtKB-SubCell"/>
</dbReference>
<feature type="domain" description="Sugar phosphate transporter" evidence="6">
    <location>
        <begin position="32"/>
        <end position="324"/>
    </location>
</feature>
<feature type="transmembrane region" description="Helical" evidence="5">
    <location>
        <begin position="178"/>
        <end position="195"/>
    </location>
</feature>
<keyword evidence="4 5" id="KW-0472">Membrane</keyword>
<feature type="transmembrane region" description="Helical" evidence="5">
    <location>
        <begin position="308"/>
        <end position="327"/>
    </location>
</feature>
<name>A0A1B6FYX5_9HEMI</name>
<dbReference type="Pfam" id="PF03151">
    <property type="entry name" value="TPT"/>
    <property type="match status" value="1"/>
</dbReference>
<comment type="subcellular location">
    <subcellularLocation>
        <location evidence="1">Membrane</location>
        <topology evidence="1">Multi-pass membrane protein</topology>
    </subcellularLocation>
</comment>
<dbReference type="InterPro" id="IPR050186">
    <property type="entry name" value="TPT_transporter"/>
</dbReference>
<organism evidence="7">
    <name type="scientific">Cuerna arida</name>
    <dbReference type="NCBI Taxonomy" id="1464854"/>
    <lineage>
        <taxon>Eukaryota</taxon>
        <taxon>Metazoa</taxon>
        <taxon>Ecdysozoa</taxon>
        <taxon>Arthropoda</taxon>
        <taxon>Hexapoda</taxon>
        <taxon>Insecta</taxon>
        <taxon>Pterygota</taxon>
        <taxon>Neoptera</taxon>
        <taxon>Paraneoptera</taxon>
        <taxon>Hemiptera</taxon>
        <taxon>Auchenorrhyncha</taxon>
        <taxon>Membracoidea</taxon>
        <taxon>Cicadellidae</taxon>
        <taxon>Cicadellinae</taxon>
        <taxon>Proconiini</taxon>
        <taxon>Cuerna</taxon>
    </lineage>
</organism>
<evidence type="ECO:0000256" key="5">
    <source>
        <dbReference type="SAM" id="Phobius"/>
    </source>
</evidence>
<keyword evidence="2 5" id="KW-0812">Transmembrane</keyword>
<feature type="transmembrane region" description="Helical" evidence="5">
    <location>
        <begin position="282"/>
        <end position="302"/>
    </location>
</feature>
<proteinExistence type="predicted"/>
<feature type="transmembrane region" description="Helical" evidence="5">
    <location>
        <begin position="61"/>
        <end position="78"/>
    </location>
</feature>
<protein>
    <recommendedName>
        <fullName evidence="6">Sugar phosphate transporter domain-containing protein</fullName>
    </recommendedName>
</protein>
<feature type="transmembrane region" description="Helical" evidence="5">
    <location>
        <begin position="215"/>
        <end position="234"/>
    </location>
</feature>
<dbReference type="InterPro" id="IPR004853">
    <property type="entry name" value="Sugar_P_trans_dom"/>
</dbReference>
<evidence type="ECO:0000313" key="7">
    <source>
        <dbReference type="EMBL" id="JAS55372.1"/>
    </source>
</evidence>
<evidence type="ECO:0000259" key="6">
    <source>
        <dbReference type="Pfam" id="PF03151"/>
    </source>
</evidence>
<evidence type="ECO:0000256" key="4">
    <source>
        <dbReference type="ARBA" id="ARBA00023136"/>
    </source>
</evidence>
<feature type="transmembrane region" description="Helical" evidence="5">
    <location>
        <begin position="153"/>
        <end position="172"/>
    </location>
</feature>
<evidence type="ECO:0000256" key="3">
    <source>
        <dbReference type="ARBA" id="ARBA00022989"/>
    </source>
</evidence>
<feature type="transmembrane region" description="Helical" evidence="5">
    <location>
        <begin position="99"/>
        <end position="118"/>
    </location>
</feature>
<dbReference type="EMBL" id="GECZ01014397">
    <property type="protein sequence ID" value="JAS55372.1"/>
    <property type="molecule type" value="Transcribed_RNA"/>
</dbReference>
<feature type="transmembrane region" description="Helical" evidence="5">
    <location>
        <begin position="25"/>
        <end position="49"/>
    </location>
</feature>
<sequence length="384" mass="43215">MARVVFQQNPNKTDNMHFTLRRNSLCFVILSTSAMLALYFALSIGLTFYQRWLLQRYRFPLTVVVCHLTIKFVCAGIYRQIWQCVYERKRVAIDCKNHVLKIAPIGFASGLDIGFSNWGIEHIIISLYVMTKSTSIVFILGFSLLFKLEKKSWSIIVIVGMISGGLVMFTYKATQFDLLGFLLVLFASFSSGLRWSLTQFVMQKAELGLRHPLDMLYHVQPWMLVTVFPLAVFFEGDKFITDFESKNWSSISHSMSLVVGGAFIALAMELSEYLVVSCTSSLTLSIAGIFKEICTIILAVEWNGDQMTAINAIGLLFCLGGIICHVISKAMSSSADRVPTPLHKPLLDQASAQFLAEDSSTEDERHRDDSSTEVLFSVLNSRNR</sequence>
<reference evidence="7" key="1">
    <citation type="submission" date="2015-11" db="EMBL/GenBank/DDBJ databases">
        <title>De novo transcriptome assembly of four potential Pierce s Disease insect vectors from Arizona vineyards.</title>
        <authorList>
            <person name="Tassone E.E."/>
        </authorList>
    </citation>
    <scope>NUCLEOTIDE SEQUENCE</scope>
</reference>
<feature type="transmembrane region" description="Helical" evidence="5">
    <location>
        <begin position="124"/>
        <end position="146"/>
    </location>
</feature>
<dbReference type="AlphaFoldDB" id="A0A1B6FYX5"/>
<dbReference type="PANTHER" id="PTHR11132">
    <property type="entry name" value="SOLUTE CARRIER FAMILY 35"/>
    <property type="match status" value="1"/>
</dbReference>
<evidence type="ECO:0000256" key="1">
    <source>
        <dbReference type="ARBA" id="ARBA00004141"/>
    </source>
</evidence>
<accession>A0A1B6FYX5</accession>
<gene>
    <name evidence="7" type="ORF">g.30644</name>
    <name evidence="8" type="ORF">g.30646</name>
</gene>
<dbReference type="EMBL" id="GECZ01014278">
    <property type="protein sequence ID" value="JAS55491.1"/>
    <property type="molecule type" value="Transcribed_RNA"/>
</dbReference>
<keyword evidence="3 5" id="KW-1133">Transmembrane helix</keyword>
<evidence type="ECO:0000256" key="2">
    <source>
        <dbReference type="ARBA" id="ARBA00022692"/>
    </source>
</evidence>
<feature type="transmembrane region" description="Helical" evidence="5">
    <location>
        <begin position="254"/>
        <end position="275"/>
    </location>
</feature>